<keyword evidence="2" id="KW-1185">Reference proteome</keyword>
<reference evidence="1" key="1">
    <citation type="journal article" date="2020" name="Stud. Mycol.">
        <title>101 Dothideomycetes genomes: a test case for predicting lifestyles and emergence of pathogens.</title>
        <authorList>
            <person name="Haridas S."/>
            <person name="Albert R."/>
            <person name="Binder M."/>
            <person name="Bloem J."/>
            <person name="Labutti K."/>
            <person name="Salamov A."/>
            <person name="Andreopoulos B."/>
            <person name="Baker S."/>
            <person name="Barry K."/>
            <person name="Bills G."/>
            <person name="Bluhm B."/>
            <person name="Cannon C."/>
            <person name="Castanera R."/>
            <person name="Culley D."/>
            <person name="Daum C."/>
            <person name="Ezra D."/>
            <person name="Gonzalez J."/>
            <person name="Henrissat B."/>
            <person name="Kuo A."/>
            <person name="Liang C."/>
            <person name="Lipzen A."/>
            <person name="Lutzoni F."/>
            <person name="Magnuson J."/>
            <person name="Mondo S."/>
            <person name="Nolan M."/>
            <person name="Ohm R."/>
            <person name="Pangilinan J."/>
            <person name="Park H.-J."/>
            <person name="Ramirez L."/>
            <person name="Alfaro M."/>
            <person name="Sun H."/>
            <person name="Tritt A."/>
            <person name="Yoshinaga Y."/>
            <person name="Zwiers L.-H."/>
            <person name="Turgeon B."/>
            <person name="Goodwin S."/>
            <person name="Spatafora J."/>
            <person name="Crous P."/>
            <person name="Grigoriev I."/>
        </authorList>
    </citation>
    <scope>NUCLEOTIDE SEQUENCE</scope>
    <source>
        <strain evidence="1">ATCC 74209</strain>
    </source>
</reference>
<dbReference type="AlphaFoldDB" id="A0A9P4JHH0"/>
<accession>A0A9P4JHH0</accession>
<comment type="caution">
    <text evidence="1">The sequence shown here is derived from an EMBL/GenBank/DDBJ whole genome shotgun (WGS) entry which is preliminary data.</text>
</comment>
<proteinExistence type="predicted"/>
<sequence>MESIVSFTSFHDLTATIIRKFFRKLMSYREVRRYVLPIKTKMYNESRLKFFSGCASQWL</sequence>
<name>A0A9P4JHH0_9PLEO</name>
<organism evidence="1 2">
    <name type="scientific">Delitschia confertaspora ATCC 74209</name>
    <dbReference type="NCBI Taxonomy" id="1513339"/>
    <lineage>
        <taxon>Eukaryota</taxon>
        <taxon>Fungi</taxon>
        <taxon>Dikarya</taxon>
        <taxon>Ascomycota</taxon>
        <taxon>Pezizomycotina</taxon>
        <taxon>Dothideomycetes</taxon>
        <taxon>Pleosporomycetidae</taxon>
        <taxon>Pleosporales</taxon>
        <taxon>Delitschiaceae</taxon>
        <taxon>Delitschia</taxon>
    </lineage>
</organism>
<dbReference type="Proteomes" id="UP000799536">
    <property type="component" value="Unassembled WGS sequence"/>
</dbReference>
<dbReference type="EMBL" id="ML994072">
    <property type="protein sequence ID" value="KAF2199503.1"/>
    <property type="molecule type" value="Genomic_DNA"/>
</dbReference>
<protein>
    <submittedName>
        <fullName evidence="1">Uncharacterized protein</fullName>
    </submittedName>
</protein>
<evidence type="ECO:0000313" key="2">
    <source>
        <dbReference type="Proteomes" id="UP000799536"/>
    </source>
</evidence>
<gene>
    <name evidence="1" type="ORF">GQ43DRAFT_113852</name>
</gene>
<evidence type="ECO:0000313" key="1">
    <source>
        <dbReference type="EMBL" id="KAF2199503.1"/>
    </source>
</evidence>